<evidence type="ECO:0000313" key="1">
    <source>
        <dbReference type="EMBL" id="CAK9044079.1"/>
    </source>
</evidence>
<gene>
    <name evidence="1" type="ORF">CCMP2556_LOCUS23245</name>
</gene>
<proteinExistence type="predicted"/>
<evidence type="ECO:0000313" key="2">
    <source>
        <dbReference type="Proteomes" id="UP001642484"/>
    </source>
</evidence>
<keyword evidence="2" id="KW-1185">Reference proteome</keyword>
<comment type="caution">
    <text evidence="1">The sequence shown here is derived from an EMBL/GenBank/DDBJ whole genome shotgun (WGS) entry which is preliminary data.</text>
</comment>
<dbReference type="EMBL" id="CAXAMN010014714">
    <property type="protein sequence ID" value="CAK9044079.1"/>
    <property type="molecule type" value="Genomic_DNA"/>
</dbReference>
<protein>
    <submittedName>
        <fullName evidence="1">Uncharacterized protein</fullName>
    </submittedName>
</protein>
<name>A0ABP0M1J8_9DINO</name>
<dbReference type="Proteomes" id="UP001642484">
    <property type="component" value="Unassembled WGS sequence"/>
</dbReference>
<reference evidence="1 2" key="1">
    <citation type="submission" date="2024-02" db="EMBL/GenBank/DDBJ databases">
        <authorList>
            <person name="Chen Y."/>
            <person name="Shah S."/>
            <person name="Dougan E. K."/>
            <person name="Thang M."/>
            <person name="Chan C."/>
        </authorList>
    </citation>
    <scope>NUCLEOTIDE SEQUENCE [LARGE SCALE GENOMIC DNA]</scope>
</reference>
<sequence length="103" mass="11248">MEPARSLDSDQIGSVRVSPGRIFMVDLHHESRSIAWLLGVFLRRPPMLQAVVLARDVGANSCDSLTIGPRGDCQMDVWHGECQTAKGEGEPKRLSTLCCGCHS</sequence>
<accession>A0ABP0M1J8</accession>
<organism evidence="1 2">
    <name type="scientific">Durusdinium trenchii</name>
    <dbReference type="NCBI Taxonomy" id="1381693"/>
    <lineage>
        <taxon>Eukaryota</taxon>
        <taxon>Sar</taxon>
        <taxon>Alveolata</taxon>
        <taxon>Dinophyceae</taxon>
        <taxon>Suessiales</taxon>
        <taxon>Symbiodiniaceae</taxon>
        <taxon>Durusdinium</taxon>
    </lineage>
</organism>